<dbReference type="EMBL" id="JBEHZE010000001">
    <property type="protein sequence ID" value="MEX6634338.1"/>
    <property type="molecule type" value="Genomic_DNA"/>
</dbReference>
<protein>
    <submittedName>
        <fullName evidence="1">Uncharacterized protein</fullName>
    </submittedName>
</protein>
<dbReference type="Proteomes" id="UP001560685">
    <property type="component" value="Unassembled WGS sequence"/>
</dbReference>
<keyword evidence="2" id="KW-1185">Reference proteome</keyword>
<dbReference type="RefSeq" id="WP_369314323.1">
    <property type="nucleotide sequence ID" value="NZ_JBEHZE010000001.1"/>
</dbReference>
<evidence type="ECO:0000313" key="2">
    <source>
        <dbReference type="Proteomes" id="UP001560685"/>
    </source>
</evidence>
<gene>
    <name evidence="1" type="ORF">ABFZ84_12355</name>
</gene>
<sequence length="145" mass="15495">MTTRQGRVTDIAKTSLIPKANIAHVTPIVTMKPISASRRHMTPNIHRLMHIIDMIIGHGRDNIVVGGLKTGFSSTSIISRAPIITIIVVMVAGFIEATADMTGNSADGINGGIDDAIMLMTTHVPDPVKVSDRHAATVHRGTIIM</sequence>
<reference evidence="1 2" key="1">
    <citation type="submission" date="2024-05" db="EMBL/GenBank/DDBJ databases">
        <title>Three bacterial strains, DH-69, EH-24, and ECK-19 isolated from coastal sediments.</title>
        <authorList>
            <person name="Ye Y.-Q."/>
            <person name="Du Z.-J."/>
        </authorList>
    </citation>
    <scope>NUCLEOTIDE SEQUENCE [LARGE SCALE GENOMIC DNA]</scope>
    <source>
        <strain evidence="1 2">ECK-19</strain>
    </source>
</reference>
<evidence type="ECO:0000313" key="1">
    <source>
        <dbReference type="EMBL" id="MEX6634338.1"/>
    </source>
</evidence>
<name>A0ABV3Z6Z8_9PROT</name>
<proteinExistence type="predicted"/>
<organism evidence="1 2">
    <name type="scientific">Hyphococcus lacteus</name>
    <dbReference type="NCBI Taxonomy" id="3143536"/>
    <lineage>
        <taxon>Bacteria</taxon>
        <taxon>Pseudomonadati</taxon>
        <taxon>Pseudomonadota</taxon>
        <taxon>Alphaproteobacteria</taxon>
        <taxon>Parvularculales</taxon>
        <taxon>Parvularculaceae</taxon>
        <taxon>Hyphococcus</taxon>
    </lineage>
</organism>
<comment type="caution">
    <text evidence="1">The sequence shown here is derived from an EMBL/GenBank/DDBJ whole genome shotgun (WGS) entry which is preliminary data.</text>
</comment>
<accession>A0ABV3Z6Z8</accession>